<comment type="caution">
    <text evidence="2">The sequence shown here is derived from an EMBL/GenBank/DDBJ whole genome shotgun (WGS) entry which is preliminary data.</text>
</comment>
<evidence type="ECO:0000313" key="4">
    <source>
        <dbReference type="Proteomes" id="UP000746741"/>
    </source>
</evidence>
<accession>A0A9X9WDH4</accession>
<organism evidence="2 5">
    <name type="scientific">Neoroseomonas oryzicola</name>
    <dbReference type="NCBI Taxonomy" id="535904"/>
    <lineage>
        <taxon>Bacteria</taxon>
        <taxon>Pseudomonadati</taxon>
        <taxon>Pseudomonadota</taxon>
        <taxon>Alphaproteobacteria</taxon>
        <taxon>Acetobacterales</taxon>
        <taxon>Acetobacteraceae</taxon>
        <taxon>Neoroseomonas</taxon>
    </lineage>
</organism>
<evidence type="ECO:0000313" key="3">
    <source>
        <dbReference type="EMBL" id="NKE18549.1"/>
    </source>
</evidence>
<protein>
    <submittedName>
        <fullName evidence="2">Uncharacterized protein</fullName>
    </submittedName>
</protein>
<keyword evidence="1" id="KW-0472">Membrane</keyword>
<evidence type="ECO:0000313" key="2">
    <source>
        <dbReference type="EMBL" id="MBR0658384.1"/>
    </source>
</evidence>
<sequence length="202" mass="21143">MAPKRPAAGSEDPPLVFGSGRIGEGWIGIGITGAAFVVIGVAMLSAGAPEVMLAVGPMLALLAAACVTTREVRLAPEERRVTVTHRLLGIALTRRIGLDRFSAVTVTTAIYRSRFVVSDGTVEGDQKLMGYTVALRGGRRLRLDWFRTPGAPALAREQAEGLAVALAARLGLPARRVGYVVEAMGRAGAMTVPRKGAAEALV</sequence>
<keyword evidence="4" id="KW-1185">Reference proteome</keyword>
<reference evidence="3 4" key="2">
    <citation type="submission" date="2020-02" db="EMBL/GenBank/DDBJ databases">
        <authorList>
            <person name="Sun Q."/>
            <person name="Inoue M."/>
        </authorList>
    </citation>
    <scope>NUCLEOTIDE SEQUENCE [LARGE SCALE GENOMIC DNA]</scope>
    <source>
        <strain evidence="3 4">KCTC 22478</strain>
    </source>
</reference>
<dbReference type="EMBL" id="JAAVUP010000004">
    <property type="protein sequence ID" value="NKE18549.1"/>
    <property type="molecule type" value="Genomic_DNA"/>
</dbReference>
<dbReference type="AlphaFoldDB" id="A0A9X9WDH4"/>
<evidence type="ECO:0000256" key="1">
    <source>
        <dbReference type="SAM" id="Phobius"/>
    </source>
</evidence>
<keyword evidence="1" id="KW-1133">Transmembrane helix</keyword>
<gene>
    <name evidence="3" type="ORF">GWK15_16470</name>
    <name evidence="2" type="ORF">GXW75_03915</name>
</gene>
<dbReference type="Proteomes" id="UP001138708">
    <property type="component" value="Unassembled WGS sequence"/>
</dbReference>
<name>A0A9X9WDH4_9PROT</name>
<reference evidence="2" key="1">
    <citation type="submission" date="2020-01" db="EMBL/GenBank/DDBJ databases">
        <authorList>
            <person name="Rat A."/>
        </authorList>
    </citation>
    <scope>NUCLEOTIDE SEQUENCE</scope>
    <source>
        <strain evidence="2">LMG 31161</strain>
    </source>
</reference>
<proteinExistence type="predicted"/>
<evidence type="ECO:0000313" key="5">
    <source>
        <dbReference type="Proteomes" id="UP001138708"/>
    </source>
</evidence>
<keyword evidence="1" id="KW-0812">Transmembrane</keyword>
<dbReference type="EMBL" id="JAAEDK010000006">
    <property type="protein sequence ID" value="MBR0658384.1"/>
    <property type="molecule type" value="Genomic_DNA"/>
</dbReference>
<dbReference type="RefSeq" id="WP_168042437.1">
    <property type="nucleotide sequence ID" value="NZ_JAAEDK010000006.1"/>
</dbReference>
<dbReference type="Proteomes" id="UP000746741">
    <property type="component" value="Unassembled WGS sequence"/>
</dbReference>
<reference evidence="2" key="3">
    <citation type="journal article" date="2021" name="Syst. Appl. Microbiol.">
        <title>Roseomonas hellenica sp. nov., isolated from roots of wild-growing Alkanna tinctoria.</title>
        <authorList>
            <person name="Rat A."/>
            <person name="Naranjo H.D."/>
            <person name="Lebbe L."/>
            <person name="Cnockaert M."/>
            <person name="Krigas N."/>
            <person name="Grigoriadou K."/>
            <person name="Maloupa E."/>
            <person name="Willems A."/>
        </authorList>
    </citation>
    <scope>NUCLEOTIDE SEQUENCE</scope>
    <source>
        <strain evidence="2">LMG 31161</strain>
    </source>
</reference>
<feature type="transmembrane region" description="Helical" evidence="1">
    <location>
        <begin position="25"/>
        <end position="45"/>
    </location>
</feature>